<dbReference type="Pfam" id="PF03160">
    <property type="entry name" value="Calx-beta"/>
    <property type="match status" value="2"/>
</dbReference>
<name>R4V6S0_9GAMM</name>
<dbReference type="RefSeq" id="WP_016353921.1">
    <property type="nucleotide sequence ID" value="NC_021291.1"/>
</dbReference>
<dbReference type="Pfam" id="PF00353">
    <property type="entry name" value="HemolysinCabind"/>
    <property type="match status" value="10"/>
</dbReference>
<keyword evidence="4" id="KW-0677">Repeat</keyword>
<evidence type="ECO:0000256" key="3">
    <source>
        <dbReference type="ARBA" id="ARBA00022729"/>
    </source>
</evidence>
<dbReference type="Gene3D" id="2.60.40.2030">
    <property type="match status" value="1"/>
</dbReference>
<gene>
    <name evidence="8" type="ORF">SPISAL_07600</name>
</gene>
<dbReference type="PROSITE" id="PS00330">
    <property type="entry name" value="HEMOLYSIN_CALCIUM"/>
    <property type="match status" value="5"/>
</dbReference>
<evidence type="ECO:0000256" key="5">
    <source>
        <dbReference type="ARBA" id="ARBA00022837"/>
    </source>
</evidence>
<dbReference type="InterPro" id="IPR018511">
    <property type="entry name" value="Hemolysin-typ_Ca-bd_CS"/>
</dbReference>
<dbReference type="PRINTS" id="PR00313">
    <property type="entry name" value="CABNDNGRPT"/>
</dbReference>
<dbReference type="InterPro" id="IPR001343">
    <property type="entry name" value="Hemolysn_Ca-bd"/>
</dbReference>
<dbReference type="InterPro" id="IPR038081">
    <property type="entry name" value="CalX-like_sf"/>
</dbReference>
<evidence type="ECO:0000256" key="1">
    <source>
        <dbReference type="ARBA" id="ARBA00004613"/>
    </source>
</evidence>
<dbReference type="PATRIC" id="fig|1260251.3.peg.1538"/>
<evidence type="ECO:0000256" key="6">
    <source>
        <dbReference type="SAM" id="MobiDB-lite"/>
    </source>
</evidence>
<keyword evidence="5" id="KW-0106">Calcium</keyword>
<evidence type="ECO:0000256" key="2">
    <source>
        <dbReference type="ARBA" id="ARBA00022525"/>
    </source>
</evidence>
<dbReference type="eggNOG" id="COG2931">
    <property type="taxonomic scope" value="Bacteria"/>
</dbReference>
<dbReference type="HOGENOM" id="CLU_236931_0_0_6"/>
<evidence type="ECO:0000256" key="4">
    <source>
        <dbReference type="ARBA" id="ARBA00022737"/>
    </source>
</evidence>
<dbReference type="InterPro" id="IPR011049">
    <property type="entry name" value="Serralysin-like_metalloprot_C"/>
</dbReference>
<dbReference type="EMBL" id="CP005963">
    <property type="protein sequence ID" value="AGM41614.1"/>
    <property type="molecule type" value="Genomic_DNA"/>
</dbReference>
<proteinExistence type="predicted"/>
<evidence type="ECO:0000313" key="9">
    <source>
        <dbReference type="Proteomes" id="UP000017881"/>
    </source>
</evidence>
<feature type="domain" description="Calx-beta" evidence="7">
    <location>
        <begin position="252"/>
        <end position="348"/>
    </location>
</feature>
<dbReference type="SUPFAM" id="SSF141072">
    <property type="entry name" value="CalX-like"/>
    <property type="match status" value="1"/>
</dbReference>
<sequence>MAKTFLDADDTFIVANNNSTIVGGNGSETIQINSGITGLELDGNIEKVELNNLAAADVELRVNNSNQLEFVNDGNVVATATAGLNSAVDVAFSDGNATLTQTGGASYTLADPDDDTDSVTVDANNSQDGNAVGLGDETSSDDDGGGDTGQTFTLTTSADSVDEGGSVVFTLDSENVSAGEEYSYSITGVDSADIDGSLTGTAKIGADGKATIAVNLNADEITEGAETLTLSVAGQTADVTVNDTSTTPEPETFTLTANDVSITEGDSGTNNMVFTAELDSAPTEATTVNFQTLTSGSATAGDDFDVAAGTIEFAAGQSTATATVTVNGDTAFEQDETVDVQFSGDSLTSSVTATGTITNDDVDPDTVPQTIALTTNVDTGADFVGAGADDTFRAVVGSDGTTANGTTLQAGDDLDGGAGSDELAISITGTHNNAVTRDTFTLSGIERVSVSNSEQSGNDDTISLSLATGVETVELSSSVANGNTVFDNVQNVVDAEMSNGEGNLTVNYANAAVAGTADEMKLTVSGVTAGTFSVDDGIETFSVVSSGTADNTLTEIDSGDVETLTISGSADLTVTDDVDGDVTTVDASVATGDIDVEEVNAAAMTLTGGAGDDTLEFDNQAANDTATGGAGNDRIIFAGGEFDNDDTVDGGDGTDTLVAQSADLTGYTIPDTATLSNIEALEVSDDLQDNLTTADLQAGINTVTLALDLDNGARTITLEAGAKTVNLQSALDAALTVEDTGTAVDDTLSIVNDQDGAVDVVSDENLAIDGFETVTIDGSANGATAQNLGDVTLTPDTDGTATLNLTGSDEFNAPDTITADVIDASGLTGDALLNMTAAAAGVETITGTANADTLLGDASSTINGGAGDDTITGGTGNDTLNGGAGADEITTDTGDDTVDGGAGDDTFTLAGNLTSADTIDGGVGDDTLNVTNLTGDALTNVSNVETVAITGNSTVSLSSNLVGGESLDLSDAANQSLTFADGYTAAISVALGDDAGDTVVNTAGIALTVSANSDNLDAGDDTTLTGSTDAVDTLNVTNATGTIDMQTDITDFDVVNVLDNANTDGNDVTIDVTNHGAADGTLTIDASALDDGEVLTVDGEADADLTVTGGAGADDIDLGAGSDTISTGAGDDTVRGASVLDATDTLDGGDGTDTLRTSAALTDIQLLNVSNFETLVATTDDTQTLAGEFSESGITTVRGEDGSDTDIDADGATVDVDFIAADTGTDDAEAFSGGTGDDDFIVGRLDGASAIDADDEFDGNTGTNRIILDNEDDDDNDTGDAVSATLDAGYTNFSTILVQDDATDDAAGDVSVTLDTAFAEASVTIDGSALDAGEVLTVDASNNNDEELVTVTGGAGADAITGGAGADTVVGGAGADTLVGNGGGDTLTGGAGADTFEYASTTDLDTDAGATTNSTSTSSDNITDFTSGTDSIALDLTLAAGDQTVDVTDKGDAGSISDGLALLSSTNGEYFFDTGSNRLVADLDGNGLIQATDLVVDLDGETGFDSSDLNVTVTGNTGDDTITTGAGSDTITGGDGADELTGGAGDDEFITDVGESATGSIDSLQDFGTGADRLVLRGEVANDTDLDLPGNITAADGVDAVFGNADDFSFTNDTGGSIDFDEQNVQLGDENQAYISDATNITGGDFDDVITGQGAANTITGGAGADTITGGAGADTLDGGDGADTFVFNDGDQADTVNNFVVGDDDFDIDNTDGNLVEDGTGDGTVDIDTVNVIDTAADITVASGIQIVDNGDGDIADADDLTTANIADRLNDTGDDNNGGGGDNIISFANADDEILFAISDGTDTAIVEADAGGDDTVIEQGELTVLITLDGIGDAGTLSAANFDGFA</sequence>
<dbReference type="SUPFAM" id="SSF51120">
    <property type="entry name" value="beta-Roll"/>
    <property type="match status" value="4"/>
</dbReference>
<dbReference type="KEGG" id="ssal:SPISAL_07600"/>
<dbReference type="PANTHER" id="PTHR38340">
    <property type="entry name" value="S-LAYER PROTEIN"/>
    <property type="match status" value="1"/>
</dbReference>
<evidence type="ECO:0000313" key="8">
    <source>
        <dbReference type="EMBL" id="AGM41614.1"/>
    </source>
</evidence>
<feature type="region of interest" description="Disordered" evidence="6">
    <location>
        <begin position="123"/>
        <end position="149"/>
    </location>
</feature>
<dbReference type="Gene3D" id="2.150.10.10">
    <property type="entry name" value="Serralysin-like metalloprotease, C-terminal"/>
    <property type="match status" value="4"/>
</dbReference>
<keyword evidence="3" id="KW-0732">Signal</keyword>
<keyword evidence="9" id="KW-1185">Reference proteome</keyword>
<feature type="domain" description="Calx-beta" evidence="7">
    <location>
        <begin position="205"/>
        <end position="238"/>
    </location>
</feature>
<dbReference type="OrthoDB" id="5720638at2"/>
<dbReference type="InterPro" id="IPR003644">
    <property type="entry name" value="Calx_beta"/>
</dbReference>
<dbReference type="PANTHER" id="PTHR38340:SF1">
    <property type="entry name" value="S-LAYER PROTEIN"/>
    <property type="match status" value="1"/>
</dbReference>
<dbReference type="GO" id="GO:0005576">
    <property type="term" value="C:extracellular region"/>
    <property type="evidence" value="ECO:0007669"/>
    <property type="project" value="UniProtKB-SubCell"/>
</dbReference>
<dbReference type="PROSITE" id="PS00018">
    <property type="entry name" value="EF_HAND_1"/>
    <property type="match status" value="1"/>
</dbReference>
<dbReference type="InterPro" id="IPR018247">
    <property type="entry name" value="EF_Hand_1_Ca_BS"/>
</dbReference>
<organism evidence="8 9">
    <name type="scientific">Spiribacter salinus M19-40</name>
    <dbReference type="NCBI Taxonomy" id="1260251"/>
    <lineage>
        <taxon>Bacteria</taxon>
        <taxon>Pseudomonadati</taxon>
        <taxon>Pseudomonadota</taxon>
        <taxon>Gammaproteobacteria</taxon>
        <taxon>Chromatiales</taxon>
        <taxon>Ectothiorhodospiraceae</taxon>
        <taxon>Spiribacter</taxon>
    </lineage>
</organism>
<dbReference type="Proteomes" id="UP000017881">
    <property type="component" value="Chromosome"/>
</dbReference>
<dbReference type="GO" id="GO:0005509">
    <property type="term" value="F:calcium ion binding"/>
    <property type="evidence" value="ECO:0007669"/>
    <property type="project" value="InterPro"/>
</dbReference>
<accession>R4V6S0</accession>
<protein>
    <recommendedName>
        <fullName evidence="7">Calx-beta domain-containing protein</fullName>
    </recommendedName>
</protein>
<reference evidence="8 9" key="1">
    <citation type="journal article" date="2013" name="Genome Announc.">
        <title>Draft Genome of Spiribacter salinus M19-40, an Abundant Gammaproteobacterium in Aquatic Hypersaline Environments.</title>
        <authorList>
            <person name="Leon M.J."/>
            <person name="Ghai R."/>
            <person name="Fernandez A.B."/>
            <person name="Sanchez-Porro C."/>
            <person name="Rodriguez-Valera F."/>
            <person name="Ventosa A."/>
        </authorList>
    </citation>
    <scope>NUCLEOTIDE SEQUENCE [LARGE SCALE GENOMIC DNA]</scope>
    <source>
        <strain evidence="8 9">M19-40</strain>
    </source>
</reference>
<dbReference type="InterPro" id="IPR050557">
    <property type="entry name" value="RTX_toxin/Mannuronan_C5-epim"/>
</dbReference>
<dbReference type="GO" id="GO:0007154">
    <property type="term" value="P:cell communication"/>
    <property type="evidence" value="ECO:0007669"/>
    <property type="project" value="InterPro"/>
</dbReference>
<dbReference type="GO" id="GO:0016020">
    <property type="term" value="C:membrane"/>
    <property type="evidence" value="ECO:0007669"/>
    <property type="project" value="InterPro"/>
</dbReference>
<comment type="subcellular location">
    <subcellularLocation>
        <location evidence="1">Secreted</location>
    </subcellularLocation>
</comment>
<keyword evidence="2" id="KW-0964">Secreted</keyword>
<evidence type="ECO:0000259" key="7">
    <source>
        <dbReference type="Pfam" id="PF03160"/>
    </source>
</evidence>